<dbReference type="InterPro" id="IPR028945">
    <property type="entry name" value="Get1"/>
</dbReference>
<keyword evidence="6 7" id="KW-0472">Membrane</keyword>
<comment type="caution">
    <text evidence="8">The sequence shown here is derived from an EMBL/GenBank/DDBJ whole genome shotgun (WGS) entry which is preliminary data.</text>
</comment>
<evidence type="ECO:0000256" key="4">
    <source>
        <dbReference type="ARBA" id="ARBA00022824"/>
    </source>
</evidence>
<evidence type="ECO:0000256" key="5">
    <source>
        <dbReference type="ARBA" id="ARBA00022989"/>
    </source>
</evidence>
<dbReference type="GO" id="GO:0043495">
    <property type="term" value="F:protein-membrane adaptor activity"/>
    <property type="evidence" value="ECO:0007669"/>
    <property type="project" value="TreeGrafter"/>
</dbReference>
<gene>
    <name evidence="8" type="ORF">KP509_16G079600</name>
</gene>
<dbReference type="GO" id="GO:0005789">
    <property type="term" value="C:endoplasmic reticulum membrane"/>
    <property type="evidence" value="ECO:0007669"/>
    <property type="project" value="UniProtKB-SubCell"/>
</dbReference>
<feature type="transmembrane region" description="Helical" evidence="7">
    <location>
        <begin position="6"/>
        <end position="21"/>
    </location>
</feature>
<dbReference type="EMBL" id="CM035421">
    <property type="protein sequence ID" value="KAH7388520.1"/>
    <property type="molecule type" value="Genomic_DNA"/>
</dbReference>
<sequence>MGPIISFVWLLLAHLASRILASRSQSRRKLSPAERQLASEIKELRREADSLTTPTTFARAAKLKRVAAAKERELLQLRQTDGKKQNQLFFYFVSAPNLLQVSVYLILAYWYWGDILSSLPVRTVYPLGNTIFRNNFNNEDSATVKVGIIPWLVLCSRVSVFLARKVIP</sequence>
<comment type="subcellular location">
    <subcellularLocation>
        <location evidence="1">Endoplasmic reticulum membrane</location>
    </subcellularLocation>
</comment>
<keyword evidence="9" id="KW-1185">Reference proteome</keyword>
<accession>A0A8T2T128</accession>
<evidence type="ECO:0000256" key="2">
    <source>
        <dbReference type="ARBA" id="ARBA00010799"/>
    </source>
</evidence>
<evidence type="ECO:0000256" key="1">
    <source>
        <dbReference type="ARBA" id="ARBA00004586"/>
    </source>
</evidence>
<dbReference type="AlphaFoldDB" id="A0A8T2T128"/>
<evidence type="ECO:0000313" key="9">
    <source>
        <dbReference type="Proteomes" id="UP000825935"/>
    </source>
</evidence>
<comment type="similarity">
    <text evidence="2">Belongs to the WRB/GET1 family.</text>
</comment>
<dbReference type="Proteomes" id="UP000825935">
    <property type="component" value="Chromosome 16"/>
</dbReference>
<dbReference type="PANTHER" id="PTHR42650">
    <property type="entry name" value="TAIL-ANCHORED PROTEIN INSERTION RECEPTOR WRB"/>
    <property type="match status" value="1"/>
</dbReference>
<evidence type="ECO:0000256" key="7">
    <source>
        <dbReference type="SAM" id="Phobius"/>
    </source>
</evidence>
<keyword evidence="4" id="KW-0256">Endoplasmic reticulum</keyword>
<proteinExistence type="inferred from homology"/>
<evidence type="ECO:0000313" key="8">
    <source>
        <dbReference type="EMBL" id="KAH7388520.1"/>
    </source>
</evidence>
<dbReference type="OrthoDB" id="512018at2759"/>
<keyword evidence="3 7" id="KW-0812">Transmembrane</keyword>
<keyword evidence="5 7" id="KW-1133">Transmembrane helix</keyword>
<dbReference type="Pfam" id="PF04420">
    <property type="entry name" value="CHD5"/>
    <property type="match status" value="1"/>
</dbReference>
<evidence type="ECO:0008006" key="10">
    <source>
        <dbReference type="Google" id="ProtNLM"/>
    </source>
</evidence>
<feature type="transmembrane region" description="Helical" evidence="7">
    <location>
        <begin position="88"/>
        <end position="112"/>
    </location>
</feature>
<organism evidence="8 9">
    <name type="scientific">Ceratopteris richardii</name>
    <name type="common">Triangle waterfern</name>
    <dbReference type="NCBI Taxonomy" id="49495"/>
    <lineage>
        <taxon>Eukaryota</taxon>
        <taxon>Viridiplantae</taxon>
        <taxon>Streptophyta</taxon>
        <taxon>Embryophyta</taxon>
        <taxon>Tracheophyta</taxon>
        <taxon>Polypodiopsida</taxon>
        <taxon>Polypodiidae</taxon>
        <taxon>Polypodiales</taxon>
        <taxon>Pteridineae</taxon>
        <taxon>Pteridaceae</taxon>
        <taxon>Parkerioideae</taxon>
        <taxon>Ceratopteris</taxon>
    </lineage>
</organism>
<dbReference type="GO" id="GO:0071816">
    <property type="term" value="P:tail-anchored membrane protein insertion into ER membrane"/>
    <property type="evidence" value="ECO:0007669"/>
    <property type="project" value="InterPro"/>
</dbReference>
<dbReference type="OMA" id="ALYMEKH"/>
<protein>
    <recommendedName>
        <fullName evidence="10">Guided entry of tail-anchored proteins factor 1</fullName>
    </recommendedName>
</protein>
<reference evidence="8" key="1">
    <citation type="submission" date="2021-08" db="EMBL/GenBank/DDBJ databases">
        <title>WGS assembly of Ceratopteris richardii.</title>
        <authorList>
            <person name="Marchant D.B."/>
            <person name="Chen G."/>
            <person name="Jenkins J."/>
            <person name="Shu S."/>
            <person name="Leebens-Mack J."/>
            <person name="Grimwood J."/>
            <person name="Schmutz J."/>
            <person name="Soltis P."/>
            <person name="Soltis D."/>
            <person name="Chen Z.-H."/>
        </authorList>
    </citation>
    <scope>NUCLEOTIDE SEQUENCE</scope>
    <source>
        <strain evidence="8">Whitten #5841</strain>
        <tissue evidence="8">Leaf</tissue>
    </source>
</reference>
<dbReference type="PANTHER" id="PTHR42650:SF1">
    <property type="entry name" value="GUIDED ENTRY OF TAIL-ANCHORED PROTEINS FACTOR 1"/>
    <property type="match status" value="1"/>
</dbReference>
<evidence type="ECO:0000256" key="3">
    <source>
        <dbReference type="ARBA" id="ARBA00022692"/>
    </source>
</evidence>
<dbReference type="GO" id="GO:0043529">
    <property type="term" value="C:GET complex"/>
    <property type="evidence" value="ECO:0007669"/>
    <property type="project" value="TreeGrafter"/>
</dbReference>
<evidence type="ECO:0000256" key="6">
    <source>
        <dbReference type="ARBA" id="ARBA00023136"/>
    </source>
</evidence>
<name>A0A8T2T128_CERRI</name>